<keyword evidence="3" id="KW-1185">Reference proteome</keyword>
<feature type="transmembrane region" description="Helical" evidence="1">
    <location>
        <begin position="21"/>
        <end position="41"/>
    </location>
</feature>
<reference evidence="3" key="1">
    <citation type="journal article" date="2017" name="Genome Biol.">
        <title>Comparative genomics reveals high biological diversity and specific adaptations in the industrially and medically important fungal genus Aspergillus.</title>
        <authorList>
            <person name="de Vries R.P."/>
            <person name="Riley R."/>
            <person name="Wiebenga A."/>
            <person name="Aguilar-Osorio G."/>
            <person name="Amillis S."/>
            <person name="Uchima C.A."/>
            <person name="Anderluh G."/>
            <person name="Asadollahi M."/>
            <person name="Askin M."/>
            <person name="Barry K."/>
            <person name="Battaglia E."/>
            <person name="Bayram O."/>
            <person name="Benocci T."/>
            <person name="Braus-Stromeyer S.A."/>
            <person name="Caldana C."/>
            <person name="Canovas D."/>
            <person name="Cerqueira G.C."/>
            <person name="Chen F."/>
            <person name="Chen W."/>
            <person name="Choi C."/>
            <person name="Clum A."/>
            <person name="Dos Santos R.A."/>
            <person name="Damasio A.R."/>
            <person name="Diallinas G."/>
            <person name="Emri T."/>
            <person name="Fekete E."/>
            <person name="Flipphi M."/>
            <person name="Freyberg S."/>
            <person name="Gallo A."/>
            <person name="Gournas C."/>
            <person name="Habgood R."/>
            <person name="Hainaut M."/>
            <person name="Harispe M.L."/>
            <person name="Henrissat B."/>
            <person name="Hilden K.S."/>
            <person name="Hope R."/>
            <person name="Hossain A."/>
            <person name="Karabika E."/>
            <person name="Karaffa L."/>
            <person name="Karanyi Z."/>
            <person name="Krasevec N."/>
            <person name="Kuo A."/>
            <person name="Kusch H."/>
            <person name="LaButti K."/>
            <person name="Lagendijk E.L."/>
            <person name="Lapidus A."/>
            <person name="Levasseur A."/>
            <person name="Lindquist E."/>
            <person name="Lipzen A."/>
            <person name="Logrieco A.F."/>
            <person name="MacCabe A."/>
            <person name="Maekelae M.R."/>
            <person name="Malavazi I."/>
            <person name="Melin P."/>
            <person name="Meyer V."/>
            <person name="Mielnichuk N."/>
            <person name="Miskei M."/>
            <person name="Molnar A.P."/>
            <person name="Mule G."/>
            <person name="Ngan C.Y."/>
            <person name="Orejas M."/>
            <person name="Orosz E."/>
            <person name="Ouedraogo J.P."/>
            <person name="Overkamp K.M."/>
            <person name="Park H.-S."/>
            <person name="Perrone G."/>
            <person name="Piumi F."/>
            <person name="Punt P.J."/>
            <person name="Ram A.F."/>
            <person name="Ramon A."/>
            <person name="Rauscher S."/>
            <person name="Record E."/>
            <person name="Riano-Pachon D.M."/>
            <person name="Robert V."/>
            <person name="Roehrig J."/>
            <person name="Ruller R."/>
            <person name="Salamov A."/>
            <person name="Salih N.S."/>
            <person name="Samson R.A."/>
            <person name="Sandor E."/>
            <person name="Sanguinetti M."/>
            <person name="Schuetze T."/>
            <person name="Sepcic K."/>
            <person name="Shelest E."/>
            <person name="Sherlock G."/>
            <person name="Sophianopoulou V."/>
            <person name="Squina F.M."/>
            <person name="Sun H."/>
            <person name="Susca A."/>
            <person name="Todd R.B."/>
            <person name="Tsang A."/>
            <person name="Unkles S.E."/>
            <person name="van de Wiele N."/>
            <person name="van Rossen-Uffink D."/>
            <person name="Oliveira J.V."/>
            <person name="Vesth T.C."/>
            <person name="Visser J."/>
            <person name="Yu J.-H."/>
            <person name="Zhou M."/>
            <person name="Andersen M.R."/>
            <person name="Archer D.B."/>
            <person name="Baker S.E."/>
            <person name="Benoit I."/>
            <person name="Brakhage A.A."/>
            <person name="Braus G.H."/>
            <person name="Fischer R."/>
            <person name="Frisvad J.C."/>
            <person name="Goldman G.H."/>
            <person name="Houbraken J."/>
            <person name="Oakley B."/>
            <person name="Pocsi I."/>
            <person name="Scazzocchio C."/>
            <person name="Seiboth B."/>
            <person name="vanKuyk P.A."/>
            <person name="Wortman J."/>
            <person name="Dyer P.S."/>
            <person name="Grigoriev I.V."/>
        </authorList>
    </citation>
    <scope>NUCLEOTIDE SEQUENCE [LARGE SCALE GENOMIC DNA]</scope>
    <source>
        <strain evidence="3">CBS 593.65</strain>
    </source>
</reference>
<dbReference type="VEuPathDB" id="FungiDB:ASPSYDRAFT_32000"/>
<accession>A0A1L9TEQ1</accession>
<dbReference type="OrthoDB" id="10359591at2759"/>
<evidence type="ECO:0000313" key="3">
    <source>
        <dbReference type="Proteomes" id="UP000184356"/>
    </source>
</evidence>
<name>A0A1L9TEQ1_9EURO</name>
<organism evidence="2 3">
    <name type="scientific">Aspergillus sydowii CBS 593.65</name>
    <dbReference type="NCBI Taxonomy" id="1036612"/>
    <lineage>
        <taxon>Eukaryota</taxon>
        <taxon>Fungi</taxon>
        <taxon>Dikarya</taxon>
        <taxon>Ascomycota</taxon>
        <taxon>Pezizomycotina</taxon>
        <taxon>Eurotiomycetes</taxon>
        <taxon>Eurotiomycetidae</taxon>
        <taxon>Eurotiales</taxon>
        <taxon>Aspergillaceae</taxon>
        <taxon>Aspergillus</taxon>
        <taxon>Aspergillus subgen. Nidulantes</taxon>
    </lineage>
</organism>
<dbReference type="AlphaFoldDB" id="A0A1L9TEQ1"/>
<proteinExistence type="predicted"/>
<keyword evidence="1" id="KW-1133">Transmembrane helix</keyword>
<sequence length="110" mass="13101">MSNLNIREWPRQLFHFITAYRPFYNLLLAFYTMMDMFWLGWDGTDPADFSLVLNDYAELVILEGLHGFGAFARLAGVGWDGFEDEDMDMDDFDEFDDFDFDFDELEVDYR</sequence>
<dbReference type="RefSeq" id="XP_040701716.1">
    <property type="nucleotide sequence ID" value="XM_040844931.1"/>
</dbReference>
<keyword evidence="1" id="KW-0472">Membrane</keyword>
<evidence type="ECO:0000256" key="1">
    <source>
        <dbReference type="SAM" id="Phobius"/>
    </source>
</evidence>
<gene>
    <name evidence="2" type="ORF">ASPSYDRAFT_32000</name>
</gene>
<dbReference type="GeneID" id="63761004"/>
<evidence type="ECO:0000313" key="2">
    <source>
        <dbReference type="EMBL" id="OJJ57910.1"/>
    </source>
</evidence>
<protein>
    <submittedName>
        <fullName evidence="2">Uncharacterized protein</fullName>
    </submittedName>
</protein>
<dbReference type="Proteomes" id="UP000184356">
    <property type="component" value="Unassembled WGS sequence"/>
</dbReference>
<keyword evidence="1" id="KW-0812">Transmembrane</keyword>
<dbReference type="EMBL" id="KV878587">
    <property type="protein sequence ID" value="OJJ57910.1"/>
    <property type="molecule type" value="Genomic_DNA"/>
</dbReference>